<keyword evidence="2" id="KW-1185">Reference proteome</keyword>
<proteinExistence type="predicted"/>
<gene>
    <name evidence="1" type="ORF">G9470_09795</name>
</gene>
<evidence type="ECO:0008006" key="3">
    <source>
        <dbReference type="Google" id="ProtNLM"/>
    </source>
</evidence>
<dbReference type="RefSeq" id="WP_170821287.1">
    <property type="nucleotide sequence ID" value="NZ_JAAOXG010000019.1"/>
</dbReference>
<name>A0ABX1VT84_9FIRM</name>
<reference evidence="1 2" key="1">
    <citation type="submission" date="2020-03" db="EMBL/GenBank/DDBJ databases">
        <title>Genome Sequence of industrial isolate, B5A.</title>
        <authorList>
            <person name="Sharma S."/>
            <person name="Patil P.B."/>
            <person name="Korpole S."/>
        </authorList>
    </citation>
    <scope>NUCLEOTIDE SEQUENCE [LARGE SCALE GENOMIC DNA]</scope>
    <source>
        <strain evidence="1 2">PI-S10-B5A</strain>
    </source>
</reference>
<sequence>MRTREEIEAEIRGLQQLLAATDYKSLKHADGALTDAEYEPTRVKRAEYRQQINELQEALETIETTEGQVAENE</sequence>
<accession>A0ABX1VT84</accession>
<dbReference type="Proteomes" id="UP000539052">
    <property type="component" value="Unassembled WGS sequence"/>
</dbReference>
<evidence type="ECO:0000313" key="1">
    <source>
        <dbReference type="EMBL" id="NNJ30077.1"/>
    </source>
</evidence>
<protein>
    <recommendedName>
        <fullName evidence="3">Transcription elongation factor GreA/GreB N-terminal domain-containing protein</fullName>
    </recommendedName>
</protein>
<organism evidence="1 2">
    <name type="scientific">Lacrimispora defluvii</name>
    <dbReference type="NCBI Taxonomy" id="2719233"/>
    <lineage>
        <taxon>Bacteria</taxon>
        <taxon>Bacillati</taxon>
        <taxon>Bacillota</taxon>
        <taxon>Clostridia</taxon>
        <taxon>Lachnospirales</taxon>
        <taxon>Lachnospiraceae</taxon>
        <taxon>Lacrimispora</taxon>
    </lineage>
</organism>
<dbReference type="EMBL" id="JAAOXG010000019">
    <property type="protein sequence ID" value="NNJ30077.1"/>
    <property type="molecule type" value="Genomic_DNA"/>
</dbReference>
<evidence type="ECO:0000313" key="2">
    <source>
        <dbReference type="Proteomes" id="UP000539052"/>
    </source>
</evidence>
<comment type="caution">
    <text evidence="1">The sequence shown here is derived from an EMBL/GenBank/DDBJ whole genome shotgun (WGS) entry which is preliminary data.</text>
</comment>